<comment type="cofactor">
    <cofactor evidence="1">
        <name>FMN</name>
        <dbReference type="ChEBI" id="CHEBI:58210"/>
    </cofactor>
</comment>
<protein>
    <recommendedName>
        <fullName evidence="10">Flavodoxin-like domain-containing protein</fullName>
    </recommendedName>
</protein>
<dbReference type="InterPro" id="IPR039261">
    <property type="entry name" value="FNR_nucleotide-bd"/>
</dbReference>
<dbReference type="SUPFAM" id="SSF63380">
    <property type="entry name" value="Riboflavin synthase domain-like"/>
    <property type="match status" value="1"/>
</dbReference>
<dbReference type="OMA" id="TPRYYSV"/>
<dbReference type="Gene3D" id="1.20.990.10">
    <property type="entry name" value="NADPH-cytochrome p450 Reductase, Chain A, domain 3"/>
    <property type="match status" value="1"/>
</dbReference>
<dbReference type="Pfam" id="PF00258">
    <property type="entry name" value="Flavodoxin_1"/>
    <property type="match status" value="1"/>
</dbReference>
<reference evidence="11" key="1">
    <citation type="submission" date="2013-04" db="EMBL/GenBank/DDBJ databases">
        <title>The Genome Sequence of Fonticula alba ATCC 38817.</title>
        <authorList>
            <consortium name="The Broad Institute Genomics Platform"/>
            <person name="Russ C."/>
            <person name="Cuomo C."/>
            <person name="Burger G."/>
            <person name="Gray M.W."/>
            <person name="Holland P.W.H."/>
            <person name="King N."/>
            <person name="Lang F.B.F."/>
            <person name="Roger A.J."/>
            <person name="Ruiz-Trillo I."/>
            <person name="Brown M."/>
            <person name="Walker B."/>
            <person name="Young S."/>
            <person name="Zeng Q."/>
            <person name="Gargeya S."/>
            <person name="Fitzgerald M."/>
            <person name="Haas B."/>
            <person name="Abouelleil A."/>
            <person name="Allen A.W."/>
            <person name="Alvarado L."/>
            <person name="Arachchi H.M."/>
            <person name="Berlin A.M."/>
            <person name="Chapman S.B."/>
            <person name="Gainer-Dewar J."/>
            <person name="Goldberg J."/>
            <person name="Griggs A."/>
            <person name="Gujja S."/>
            <person name="Hansen M."/>
            <person name="Howarth C."/>
            <person name="Imamovic A."/>
            <person name="Ireland A."/>
            <person name="Larimer J."/>
            <person name="McCowan C."/>
            <person name="Murphy C."/>
            <person name="Pearson M."/>
            <person name="Poon T.W."/>
            <person name="Priest M."/>
            <person name="Roberts A."/>
            <person name="Saif S."/>
            <person name="Shea T."/>
            <person name="Sisk P."/>
            <person name="Sykes S."/>
            <person name="Wortman J."/>
            <person name="Nusbaum C."/>
            <person name="Birren B."/>
        </authorList>
    </citation>
    <scope>NUCLEOTIDE SEQUENCE [LARGE SCALE GENOMIC DNA]</scope>
    <source>
        <strain evidence="11">ATCC 38817</strain>
    </source>
</reference>
<name>A0A058Z955_FONAL</name>
<keyword evidence="7" id="KW-0521">NADP</keyword>
<evidence type="ECO:0000256" key="2">
    <source>
        <dbReference type="ARBA" id="ARBA00001974"/>
    </source>
</evidence>
<proteinExistence type="predicted"/>
<dbReference type="InterPro" id="IPR008254">
    <property type="entry name" value="Flavodoxin/NO_synth"/>
</dbReference>
<evidence type="ECO:0000256" key="5">
    <source>
        <dbReference type="ARBA" id="ARBA00022643"/>
    </source>
</evidence>
<dbReference type="GO" id="GO:0030586">
    <property type="term" value="F:[methionine synthase] reductase (NADPH) activity"/>
    <property type="evidence" value="ECO:0007669"/>
    <property type="project" value="TreeGrafter"/>
</dbReference>
<evidence type="ECO:0000256" key="6">
    <source>
        <dbReference type="ARBA" id="ARBA00022827"/>
    </source>
</evidence>
<feature type="region of interest" description="Disordered" evidence="9">
    <location>
        <begin position="173"/>
        <end position="193"/>
    </location>
</feature>
<dbReference type="InterPro" id="IPR003097">
    <property type="entry name" value="CysJ-like_FAD-binding"/>
</dbReference>
<keyword evidence="5" id="KW-0288">FMN</keyword>
<keyword evidence="12" id="KW-1185">Reference proteome</keyword>
<evidence type="ECO:0000313" key="11">
    <source>
        <dbReference type="EMBL" id="KCV70805.1"/>
    </source>
</evidence>
<evidence type="ECO:0000259" key="10">
    <source>
        <dbReference type="PROSITE" id="PS50902"/>
    </source>
</evidence>
<keyword evidence="8" id="KW-0560">Oxidoreductase</keyword>
<dbReference type="GO" id="GO:0050667">
    <property type="term" value="P:homocysteine metabolic process"/>
    <property type="evidence" value="ECO:0007669"/>
    <property type="project" value="TreeGrafter"/>
</dbReference>
<dbReference type="GO" id="GO:0009086">
    <property type="term" value="P:methionine biosynthetic process"/>
    <property type="evidence" value="ECO:0007669"/>
    <property type="project" value="TreeGrafter"/>
</dbReference>
<evidence type="ECO:0000256" key="8">
    <source>
        <dbReference type="ARBA" id="ARBA00023002"/>
    </source>
</evidence>
<comment type="cofactor">
    <cofactor evidence="2">
        <name>FAD</name>
        <dbReference type="ChEBI" id="CHEBI:57692"/>
    </cofactor>
</comment>
<dbReference type="GO" id="GO:0005829">
    <property type="term" value="C:cytosol"/>
    <property type="evidence" value="ECO:0007669"/>
    <property type="project" value="TreeGrafter"/>
</dbReference>
<feature type="domain" description="Flavodoxin-like" evidence="10">
    <location>
        <begin position="14"/>
        <end position="159"/>
    </location>
</feature>
<dbReference type="Gene3D" id="3.40.50.80">
    <property type="entry name" value="Nucleotide-binding domain of ferredoxin-NADP reductase (FNR) module"/>
    <property type="match status" value="1"/>
</dbReference>
<dbReference type="EMBL" id="KB932204">
    <property type="protein sequence ID" value="KCV70805.1"/>
    <property type="molecule type" value="Genomic_DNA"/>
</dbReference>
<feature type="compositionally biased region" description="Low complexity" evidence="9">
    <location>
        <begin position="184"/>
        <end position="193"/>
    </location>
</feature>
<keyword evidence="4" id="KW-0285">Flavoprotein</keyword>
<dbReference type="OrthoDB" id="1856718at2759"/>
<dbReference type="InterPro" id="IPR017938">
    <property type="entry name" value="Riboflavin_synthase-like_b-brl"/>
</dbReference>
<evidence type="ECO:0000256" key="4">
    <source>
        <dbReference type="ARBA" id="ARBA00022630"/>
    </source>
</evidence>
<keyword evidence="6" id="KW-0274">FAD</keyword>
<dbReference type="SUPFAM" id="SSF52343">
    <property type="entry name" value="Ferredoxin reductase-like, C-terminal NADP-linked domain"/>
    <property type="match status" value="1"/>
</dbReference>
<dbReference type="SUPFAM" id="SSF52218">
    <property type="entry name" value="Flavoproteins"/>
    <property type="match status" value="1"/>
</dbReference>
<evidence type="ECO:0000313" key="12">
    <source>
        <dbReference type="Proteomes" id="UP000030693"/>
    </source>
</evidence>
<evidence type="ECO:0000256" key="3">
    <source>
        <dbReference type="ARBA" id="ARBA00022605"/>
    </source>
</evidence>
<dbReference type="PROSITE" id="PS50902">
    <property type="entry name" value="FLAVODOXIN_LIKE"/>
    <property type="match status" value="1"/>
</dbReference>
<dbReference type="Gene3D" id="2.40.30.10">
    <property type="entry name" value="Translation factors"/>
    <property type="match status" value="1"/>
</dbReference>
<dbReference type="GO" id="GO:0050660">
    <property type="term" value="F:flavin adenine dinucleotide binding"/>
    <property type="evidence" value="ECO:0007669"/>
    <property type="project" value="TreeGrafter"/>
</dbReference>
<dbReference type="STRING" id="691883.A0A058Z955"/>
<dbReference type="Gene3D" id="3.40.50.360">
    <property type="match status" value="1"/>
</dbReference>
<gene>
    <name evidence="11" type="ORF">H696_03156</name>
</gene>
<dbReference type="PRINTS" id="PR00369">
    <property type="entry name" value="FLAVODOXIN"/>
</dbReference>
<dbReference type="InterPro" id="IPR001094">
    <property type="entry name" value="Flavdoxin-like"/>
</dbReference>
<dbReference type="InterPro" id="IPR029039">
    <property type="entry name" value="Flavoprotein-like_sf"/>
</dbReference>
<sequence>MTADPRTPPPNAALYVWYASQSGNAESIARGLAAEATSLGYQVTTSSLDDSPLVRSNAESSRHLAVIVCSTTGDGEVPDNGNRFYRNLRKRTHGPAAFSQLTYGLLCLGDTNYDSFCGGGRRLKKGLDRLGAVELCPIGLADEVTGLETVMDPWVANMWPRLAEAARAALPPGWSEDELKSGTEAAAQPDAASAAAVTTPEVASPDTVAAPMTGTFTCDIPAGTMGVAVVPPIDPALPGLPRPEDPVLTEQEHDAWAAKLGLPRLAVPRSVAISVGRAPRLSALRLHPTIAGGAPADGAPIRWRHLELGTMIPVAARVATAPGAVRTTIELALRIGDGFGGFEATGEPRHAPALETGNDAHLSRWRGGDAMGIIAPNDRSLVLALCQRLGVDPREQFQLVAPSQASAPAEELAAAENPLPHVPSPATAHDMLSFGPELREMPPKAAIRALAAEAPTGSYSQRILLFLSSRSGVALYNAWRADFRPTVLDLLALAPECRPPLARLLEILTPLTPRYYSVAGFGRSAEPNDRSVVRVLFNVLRDQTPAGAARAGLATTWLEGLLGGPGALAAGPFAEQPASLVEGPELGTEVRPGGALDASCDWSQLAGHDGQPLPMPELAAFLQPSLHFRLPPAGQERRPLVLVGPGTGVAPFLAFLQERMAALSSRGLLLNAGPDGAPVFGPIVMYAGCRGLDVDLLGADVLLKALKAGVLTRLSVSVSRQAGPPTGTLADAPAGSLLGTVHHLLAHPAVFVRYGAHVSHAISLDADILQPLLLGAGLSDDGGPDAARTYVCGDAAAMATGVRRAFAGVLAGVRTFADSLPAQETLEPLGPEDEASVAENLTAILQWTRRQRYVQDIWT</sequence>
<dbReference type="Pfam" id="PF00667">
    <property type="entry name" value="FAD_binding_1"/>
    <property type="match status" value="1"/>
</dbReference>
<dbReference type="InterPro" id="IPR023173">
    <property type="entry name" value="NADPH_Cyt_P450_Rdtase_alpha"/>
</dbReference>
<dbReference type="PANTHER" id="PTHR19384:SF84">
    <property type="entry name" value="METHIONINE SYNTHASE REDUCTASE"/>
    <property type="match status" value="1"/>
</dbReference>
<dbReference type="GO" id="GO:0010181">
    <property type="term" value="F:FMN binding"/>
    <property type="evidence" value="ECO:0007669"/>
    <property type="project" value="InterPro"/>
</dbReference>
<accession>A0A058Z955</accession>
<keyword evidence="3" id="KW-0028">Amino-acid biosynthesis</keyword>
<evidence type="ECO:0000256" key="7">
    <source>
        <dbReference type="ARBA" id="ARBA00022857"/>
    </source>
</evidence>
<evidence type="ECO:0000256" key="1">
    <source>
        <dbReference type="ARBA" id="ARBA00001917"/>
    </source>
</evidence>
<dbReference type="PANTHER" id="PTHR19384">
    <property type="entry name" value="NITRIC OXIDE SYNTHASE-RELATED"/>
    <property type="match status" value="1"/>
</dbReference>
<dbReference type="RefSeq" id="XP_009495321.1">
    <property type="nucleotide sequence ID" value="XM_009497046.1"/>
</dbReference>
<dbReference type="eggNOG" id="KOG1158">
    <property type="taxonomic scope" value="Eukaryota"/>
</dbReference>
<dbReference type="GeneID" id="20527881"/>
<dbReference type="Proteomes" id="UP000030693">
    <property type="component" value="Unassembled WGS sequence"/>
</dbReference>
<evidence type="ECO:0000256" key="9">
    <source>
        <dbReference type="SAM" id="MobiDB-lite"/>
    </source>
</evidence>
<dbReference type="AlphaFoldDB" id="A0A058Z955"/>
<organism evidence="11">
    <name type="scientific">Fonticula alba</name>
    <name type="common">Slime mold</name>
    <dbReference type="NCBI Taxonomy" id="691883"/>
    <lineage>
        <taxon>Eukaryota</taxon>
        <taxon>Rotosphaerida</taxon>
        <taxon>Fonticulaceae</taxon>
        <taxon>Fonticula</taxon>
    </lineage>
</organism>